<dbReference type="Pfam" id="PF01852">
    <property type="entry name" value="START"/>
    <property type="match status" value="1"/>
</dbReference>
<accession>A0A8K1FQL6</accession>
<evidence type="ECO:0000313" key="3">
    <source>
        <dbReference type="Proteomes" id="UP000794436"/>
    </source>
</evidence>
<dbReference type="InterPro" id="IPR002913">
    <property type="entry name" value="START_lipid-bd_dom"/>
</dbReference>
<dbReference type="GO" id="GO:0008289">
    <property type="term" value="F:lipid binding"/>
    <property type="evidence" value="ECO:0007669"/>
    <property type="project" value="InterPro"/>
</dbReference>
<comment type="caution">
    <text evidence="2">The sequence shown here is derived from an EMBL/GenBank/DDBJ whole genome shotgun (WGS) entry which is preliminary data.</text>
</comment>
<dbReference type="PANTHER" id="PTHR13510:SF44">
    <property type="entry name" value="RABENOSYN-5"/>
    <property type="match status" value="1"/>
</dbReference>
<dbReference type="InterPro" id="IPR052727">
    <property type="entry name" value="Rab4/Rab5_effector"/>
</dbReference>
<dbReference type="Gene3D" id="3.30.530.20">
    <property type="match status" value="1"/>
</dbReference>
<dbReference type="EMBL" id="SPLM01000001">
    <property type="protein sequence ID" value="TMW69554.1"/>
    <property type="molecule type" value="Genomic_DNA"/>
</dbReference>
<evidence type="ECO:0000313" key="2">
    <source>
        <dbReference type="EMBL" id="TMW69554.1"/>
    </source>
</evidence>
<dbReference type="SUPFAM" id="SSF55961">
    <property type="entry name" value="Bet v1-like"/>
    <property type="match status" value="1"/>
</dbReference>
<organism evidence="2 3">
    <name type="scientific">Pythium oligandrum</name>
    <name type="common">Mycoparasitic fungus</name>
    <dbReference type="NCBI Taxonomy" id="41045"/>
    <lineage>
        <taxon>Eukaryota</taxon>
        <taxon>Sar</taxon>
        <taxon>Stramenopiles</taxon>
        <taxon>Oomycota</taxon>
        <taxon>Peronosporomycetes</taxon>
        <taxon>Pythiales</taxon>
        <taxon>Pythiaceae</taxon>
        <taxon>Pythium</taxon>
    </lineage>
</organism>
<dbReference type="PANTHER" id="PTHR13510">
    <property type="entry name" value="FYVE-FINGER-CONTAINING RAB5 EFFECTOR PROTEIN RABENOSYN-5-RELATED"/>
    <property type="match status" value="1"/>
</dbReference>
<protein>
    <recommendedName>
        <fullName evidence="1">START domain-containing protein</fullName>
    </recommendedName>
</protein>
<evidence type="ECO:0000259" key="1">
    <source>
        <dbReference type="Pfam" id="PF01852"/>
    </source>
</evidence>
<keyword evidence="3" id="KW-1185">Reference proteome</keyword>
<dbReference type="OrthoDB" id="161167at2759"/>
<dbReference type="Proteomes" id="UP000794436">
    <property type="component" value="Unassembled WGS sequence"/>
</dbReference>
<name>A0A8K1FQL6_PYTOL</name>
<gene>
    <name evidence="2" type="ORF">Poli38472_001710</name>
</gene>
<reference evidence="2" key="1">
    <citation type="submission" date="2019-03" db="EMBL/GenBank/DDBJ databases">
        <title>Long read genome sequence of the mycoparasitic Pythium oligandrum ATCC 38472 isolated from sugarbeet rhizosphere.</title>
        <authorList>
            <person name="Gaulin E."/>
        </authorList>
    </citation>
    <scope>NUCLEOTIDE SEQUENCE</scope>
    <source>
        <strain evidence="2">ATCC 38472_TT</strain>
    </source>
</reference>
<feature type="domain" description="START" evidence="1">
    <location>
        <begin position="99"/>
        <end position="197"/>
    </location>
</feature>
<sequence>MSVYKAAAYQSTQSESRLPYEATPLTGGVPMIGVGSIVGNLADLMYLATTLTDSDMLIQSSYDEDECVDGQLLCTLEHGTTEDPFHRHTLKRRVKQAPGVASAVVRCRDMVFLDCIGQIQLPNGEHVGYVLYRTVEIPECNEINGIVRADGTACYLLRPQGPNSMEVFMHSQIDARGNSMDAVTAVSAANALIAIWKMPWGGQNKKLAWMLKQAGAKRSQDGAASVERMTMNQCPVCS</sequence>
<dbReference type="InterPro" id="IPR023393">
    <property type="entry name" value="START-like_dom_sf"/>
</dbReference>
<proteinExistence type="predicted"/>
<dbReference type="AlphaFoldDB" id="A0A8K1FQL6"/>